<evidence type="ECO:0000313" key="2">
    <source>
        <dbReference type="EMBL" id="KAJ4838295.1"/>
    </source>
</evidence>
<reference evidence="2" key="2">
    <citation type="journal article" date="2023" name="Plants (Basel)">
        <title>Annotation of the Turnera subulata (Passifloraceae) Draft Genome Reveals the S-Locus Evolved after the Divergence of Turneroideae from Passifloroideae in a Stepwise Manner.</title>
        <authorList>
            <person name="Henning P.M."/>
            <person name="Roalson E.H."/>
            <person name="Mir W."/>
            <person name="McCubbin A.G."/>
            <person name="Shore J.S."/>
        </authorList>
    </citation>
    <scope>NUCLEOTIDE SEQUENCE</scope>
    <source>
        <strain evidence="2">F60SS</strain>
    </source>
</reference>
<dbReference type="PANTHER" id="PTHR35708">
    <property type="entry name" value="GB|AAD25831.1"/>
    <property type="match status" value="1"/>
</dbReference>
<dbReference type="Proteomes" id="UP001141552">
    <property type="component" value="Unassembled WGS sequence"/>
</dbReference>
<feature type="transmembrane region" description="Helical" evidence="1">
    <location>
        <begin position="21"/>
        <end position="39"/>
    </location>
</feature>
<evidence type="ECO:0000313" key="3">
    <source>
        <dbReference type="Proteomes" id="UP001141552"/>
    </source>
</evidence>
<dbReference type="EMBL" id="JAKUCV010003598">
    <property type="protein sequence ID" value="KAJ4838295.1"/>
    <property type="molecule type" value="Genomic_DNA"/>
</dbReference>
<dbReference type="PANTHER" id="PTHR35708:SF4">
    <property type="entry name" value="TRANSMEMBRANE PROTEIN"/>
    <property type="match status" value="1"/>
</dbReference>
<dbReference type="AlphaFoldDB" id="A0A9Q0FX50"/>
<feature type="transmembrane region" description="Helical" evidence="1">
    <location>
        <begin position="45"/>
        <end position="62"/>
    </location>
</feature>
<accession>A0A9Q0FX50</accession>
<keyword evidence="1" id="KW-0472">Membrane</keyword>
<proteinExistence type="predicted"/>
<protein>
    <submittedName>
        <fullName evidence="2">Uncharacterized protein</fullName>
    </submittedName>
</protein>
<evidence type="ECO:0000256" key="1">
    <source>
        <dbReference type="SAM" id="Phobius"/>
    </source>
</evidence>
<gene>
    <name evidence="2" type="ORF">Tsubulata_041624</name>
</gene>
<reference evidence="2" key="1">
    <citation type="submission" date="2022-02" db="EMBL/GenBank/DDBJ databases">
        <authorList>
            <person name="Henning P.M."/>
            <person name="McCubbin A.G."/>
            <person name="Shore J.S."/>
        </authorList>
    </citation>
    <scope>NUCLEOTIDE SEQUENCE</scope>
    <source>
        <strain evidence="2">F60SS</strain>
        <tissue evidence="2">Leaves</tissue>
    </source>
</reference>
<keyword evidence="3" id="KW-1185">Reference proteome</keyword>
<keyword evidence="1" id="KW-1133">Transmembrane helix</keyword>
<dbReference type="OrthoDB" id="784738at2759"/>
<organism evidence="2 3">
    <name type="scientific">Turnera subulata</name>
    <dbReference type="NCBI Taxonomy" id="218843"/>
    <lineage>
        <taxon>Eukaryota</taxon>
        <taxon>Viridiplantae</taxon>
        <taxon>Streptophyta</taxon>
        <taxon>Embryophyta</taxon>
        <taxon>Tracheophyta</taxon>
        <taxon>Spermatophyta</taxon>
        <taxon>Magnoliopsida</taxon>
        <taxon>eudicotyledons</taxon>
        <taxon>Gunneridae</taxon>
        <taxon>Pentapetalae</taxon>
        <taxon>rosids</taxon>
        <taxon>fabids</taxon>
        <taxon>Malpighiales</taxon>
        <taxon>Passifloraceae</taxon>
        <taxon>Turnera</taxon>
    </lineage>
</organism>
<name>A0A9Q0FX50_9ROSI</name>
<comment type="caution">
    <text evidence="2">The sequence shown here is derived from an EMBL/GenBank/DDBJ whole genome shotgun (WGS) entry which is preliminary data.</text>
</comment>
<sequence length="244" mass="27061">MERAAAENQTFPSPCFFKASFLCATVLVPSLLLICFLTFGYSPYLVTLPILFLSTIFLTTFSKKRVLSVENQPSDESPTCYPEGVLEKVGEEIKPELEISPQANTAKQNEGCIMHEYQVESTDFPSDSESSEDFLASGSFELTWNCSNNVGQSITVSESSVSDDEEDGDDLIEISLPVNNSGHASEGQKQKLPSDLPDYLPEPIYRQESLMELLSEINEINDENLIEIDLSVDSIKSSRFEIEG</sequence>
<keyword evidence="1" id="KW-0812">Transmembrane</keyword>